<reference evidence="3 4" key="1">
    <citation type="submission" date="2020-07" db="EMBL/GenBank/DDBJ databases">
        <title>Comparative genomics of pyrophilous fungi reveals a link between fire events and developmental genes.</title>
        <authorList>
            <consortium name="DOE Joint Genome Institute"/>
            <person name="Steindorff A.S."/>
            <person name="Carver A."/>
            <person name="Calhoun S."/>
            <person name="Stillman K."/>
            <person name="Liu H."/>
            <person name="Lipzen A."/>
            <person name="Pangilinan J."/>
            <person name="Labutti K."/>
            <person name="Bruns T.D."/>
            <person name="Grigoriev I.V."/>
        </authorList>
    </citation>
    <scope>NUCLEOTIDE SEQUENCE [LARGE SCALE GENOMIC DNA]</scope>
    <source>
        <strain evidence="3 4">CBS 144469</strain>
    </source>
</reference>
<dbReference type="AlphaFoldDB" id="A0A8H6M4C5"/>
<dbReference type="GO" id="GO:1902387">
    <property type="term" value="F:ceramide 1-phosphate binding"/>
    <property type="evidence" value="ECO:0007669"/>
    <property type="project" value="TreeGrafter"/>
</dbReference>
<accession>A0A8H6M4C5</accession>
<dbReference type="Pfam" id="PF08718">
    <property type="entry name" value="GLTP"/>
    <property type="match status" value="1"/>
</dbReference>
<dbReference type="InterPro" id="IPR014830">
    <property type="entry name" value="Glycolipid_transfer_prot_dom"/>
</dbReference>
<comment type="caution">
    <text evidence="3">The sequence shown here is derived from an EMBL/GenBank/DDBJ whole genome shotgun (WGS) entry which is preliminary data.</text>
</comment>
<evidence type="ECO:0000313" key="3">
    <source>
        <dbReference type="EMBL" id="KAF6755163.1"/>
    </source>
</evidence>
<dbReference type="PANTHER" id="PTHR10219">
    <property type="entry name" value="GLYCOLIPID TRANSFER PROTEIN-RELATED"/>
    <property type="match status" value="1"/>
</dbReference>
<gene>
    <name evidence="3" type="ORF">DFP72DRAFT_1067888</name>
</gene>
<dbReference type="Proteomes" id="UP000521943">
    <property type="component" value="Unassembled WGS sequence"/>
</dbReference>
<keyword evidence="4" id="KW-1185">Reference proteome</keyword>
<keyword evidence="1" id="KW-0813">Transport</keyword>
<dbReference type="GO" id="GO:0005829">
    <property type="term" value="C:cytosol"/>
    <property type="evidence" value="ECO:0007669"/>
    <property type="project" value="TreeGrafter"/>
</dbReference>
<dbReference type="GO" id="GO:0016020">
    <property type="term" value="C:membrane"/>
    <property type="evidence" value="ECO:0007669"/>
    <property type="project" value="TreeGrafter"/>
</dbReference>
<dbReference type="SUPFAM" id="SSF110004">
    <property type="entry name" value="Glycolipid transfer protein, GLTP"/>
    <property type="match status" value="1"/>
</dbReference>
<dbReference type="GO" id="GO:1902388">
    <property type="term" value="F:ceramide 1-phosphate transfer activity"/>
    <property type="evidence" value="ECO:0007669"/>
    <property type="project" value="TreeGrafter"/>
</dbReference>
<organism evidence="3 4">
    <name type="scientific">Ephemerocybe angulata</name>
    <dbReference type="NCBI Taxonomy" id="980116"/>
    <lineage>
        <taxon>Eukaryota</taxon>
        <taxon>Fungi</taxon>
        <taxon>Dikarya</taxon>
        <taxon>Basidiomycota</taxon>
        <taxon>Agaricomycotina</taxon>
        <taxon>Agaricomycetes</taxon>
        <taxon>Agaricomycetidae</taxon>
        <taxon>Agaricales</taxon>
        <taxon>Agaricineae</taxon>
        <taxon>Psathyrellaceae</taxon>
        <taxon>Ephemerocybe</taxon>
    </lineage>
</organism>
<name>A0A8H6M4C5_9AGAR</name>
<dbReference type="InterPro" id="IPR036497">
    <property type="entry name" value="GLTP_sf"/>
</dbReference>
<proteinExistence type="predicted"/>
<dbReference type="OrthoDB" id="205255at2759"/>
<evidence type="ECO:0000256" key="1">
    <source>
        <dbReference type="ARBA" id="ARBA00022448"/>
    </source>
</evidence>
<evidence type="ECO:0000259" key="2">
    <source>
        <dbReference type="Pfam" id="PF08718"/>
    </source>
</evidence>
<dbReference type="Gene3D" id="1.10.3520.10">
    <property type="entry name" value="Glycolipid transfer protein"/>
    <property type="match status" value="1"/>
</dbReference>
<dbReference type="PANTHER" id="PTHR10219:SF25">
    <property type="entry name" value="PLECKSTRIN HOMOLOGY DOMAIN-CONTAINING FAMILY A MEMBER 8"/>
    <property type="match status" value="1"/>
</dbReference>
<evidence type="ECO:0000313" key="4">
    <source>
        <dbReference type="Proteomes" id="UP000521943"/>
    </source>
</evidence>
<sequence length="108" mass="12056">MVVGEKKGSGQAGLEFTHLGLSYNLSDQSQELSDSFRRAYSSTLKPHHGFMVKPIFSAAMSMCPYRTDFYAKLGGDNESVKGQLREYLGALERIVILKEFVGSEEAKW</sequence>
<protein>
    <submittedName>
        <fullName evidence="3">Glycolipid transfer protein domain-containing protein</fullName>
    </submittedName>
</protein>
<feature type="domain" description="Glycolipid transfer protein" evidence="2">
    <location>
        <begin position="13"/>
        <end position="74"/>
    </location>
</feature>
<dbReference type="EMBL" id="JACGCI010000031">
    <property type="protein sequence ID" value="KAF6755163.1"/>
    <property type="molecule type" value="Genomic_DNA"/>
</dbReference>